<comment type="subcellular location">
    <subcellularLocation>
        <location evidence="1">Secreted</location>
    </subcellularLocation>
</comment>
<evidence type="ECO:0000256" key="11">
    <source>
        <dbReference type="ARBA" id="ARBA00048284"/>
    </source>
</evidence>
<evidence type="ECO:0000256" key="8">
    <source>
        <dbReference type="ARBA" id="ARBA00023157"/>
    </source>
</evidence>
<comment type="catalytic activity">
    <reaction evidence="13">
        <text>1-hexadecanoyl-2-(5Z,8Z,11Z,14Z-eicosatetraenoyl)-sn-glycero-3-phospho-L-serine + H2O = 2-(5Z,8Z,11Z,14Z)-eicosatetraenoyl-sn-glycero-3-phospho-L-serine + hexadecanoate + H(+)</text>
        <dbReference type="Rhea" id="RHEA:41187"/>
        <dbReference type="ChEBI" id="CHEBI:7896"/>
        <dbReference type="ChEBI" id="CHEBI:15377"/>
        <dbReference type="ChEBI" id="CHEBI:15378"/>
        <dbReference type="ChEBI" id="CHEBI:75032"/>
        <dbReference type="ChEBI" id="CHEBI:77830"/>
    </reaction>
    <physiologicalReaction direction="left-to-right" evidence="13">
        <dbReference type="Rhea" id="RHEA:41188"/>
    </physiologicalReaction>
</comment>
<evidence type="ECO:0000313" key="16">
    <source>
        <dbReference type="EMBL" id="KAG9471164.1"/>
    </source>
</evidence>
<evidence type="ECO:0000256" key="6">
    <source>
        <dbReference type="ARBA" id="ARBA00022963"/>
    </source>
</evidence>
<keyword evidence="6" id="KW-0442">Lipid degradation</keyword>
<keyword evidence="7" id="KW-0443">Lipid metabolism</keyword>
<dbReference type="Proteomes" id="UP000770717">
    <property type="component" value="Unassembled WGS sequence"/>
</dbReference>
<evidence type="ECO:0000256" key="2">
    <source>
        <dbReference type="ARBA" id="ARBA00010701"/>
    </source>
</evidence>
<dbReference type="CDD" id="cd00707">
    <property type="entry name" value="Pancreat_lipase_like"/>
    <property type="match status" value="1"/>
</dbReference>
<gene>
    <name evidence="16" type="ORF">GDO78_015567</name>
</gene>
<feature type="domain" description="Lipase" evidence="15">
    <location>
        <begin position="37"/>
        <end position="303"/>
    </location>
</feature>
<dbReference type="AlphaFoldDB" id="A0A8J6ELS8"/>
<evidence type="ECO:0000313" key="17">
    <source>
        <dbReference type="Proteomes" id="UP000770717"/>
    </source>
</evidence>
<feature type="non-terminal residue" evidence="16">
    <location>
        <position position="321"/>
    </location>
</feature>
<dbReference type="GO" id="GO:0008970">
    <property type="term" value="F:phospholipase A1 activity"/>
    <property type="evidence" value="ECO:0007669"/>
    <property type="project" value="TreeGrafter"/>
</dbReference>
<comment type="caution">
    <text evidence="16">The sequence shown here is derived from an EMBL/GenBank/DDBJ whole genome shotgun (WGS) entry which is preliminary data.</text>
</comment>
<keyword evidence="9" id="KW-0325">Glycoprotein</keyword>
<dbReference type="InterPro" id="IPR013818">
    <property type="entry name" value="Lipase"/>
</dbReference>
<accession>A0A8J6ELS8</accession>
<keyword evidence="17" id="KW-1185">Reference proteome</keyword>
<dbReference type="InterPro" id="IPR000734">
    <property type="entry name" value="TAG_lipase"/>
</dbReference>
<reference evidence="16" key="1">
    <citation type="thesis" date="2020" institute="ProQuest LLC" country="789 East Eisenhower Parkway, Ann Arbor, MI, USA">
        <title>Comparative Genomics and Chromosome Evolution.</title>
        <authorList>
            <person name="Mudd A.B."/>
        </authorList>
    </citation>
    <scope>NUCLEOTIDE SEQUENCE</scope>
    <source>
        <strain evidence="16">HN-11 Male</strain>
        <tissue evidence="16">Kidney and liver</tissue>
    </source>
</reference>
<keyword evidence="5" id="KW-0378">Hydrolase</keyword>
<evidence type="ECO:0000256" key="5">
    <source>
        <dbReference type="ARBA" id="ARBA00022801"/>
    </source>
</evidence>
<evidence type="ECO:0000256" key="14">
    <source>
        <dbReference type="RuleBase" id="RU004262"/>
    </source>
</evidence>
<dbReference type="PRINTS" id="PR00821">
    <property type="entry name" value="TAGLIPASE"/>
</dbReference>
<comment type="similarity">
    <text evidence="2 14">Belongs to the AB hydrolase superfamily. Lipase family.</text>
</comment>
<comment type="catalytic activity">
    <reaction evidence="11">
        <text>1-(9Z-octadecenoyl)-sn-glycero-3-phospho-L-serine + H2O = sn-glycero-3-phospho-L-serine + (9Z)-octadecenoate + H(+)</text>
        <dbReference type="Rhea" id="RHEA:40499"/>
        <dbReference type="ChEBI" id="CHEBI:15377"/>
        <dbReference type="ChEBI" id="CHEBI:15378"/>
        <dbReference type="ChEBI" id="CHEBI:30823"/>
        <dbReference type="ChEBI" id="CHEBI:64765"/>
        <dbReference type="ChEBI" id="CHEBI:74617"/>
    </reaction>
    <physiologicalReaction direction="left-to-right" evidence="11">
        <dbReference type="Rhea" id="RHEA:40500"/>
    </physiologicalReaction>
</comment>
<dbReference type="Gene3D" id="3.40.50.1820">
    <property type="entry name" value="alpha/beta hydrolase"/>
    <property type="match status" value="1"/>
</dbReference>
<proteinExistence type="inferred from homology"/>
<evidence type="ECO:0000259" key="15">
    <source>
        <dbReference type="Pfam" id="PF00151"/>
    </source>
</evidence>
<keyword evidence="3" id="KW-0964">Secreted</keyword>
<dbReference type="SUPFAM" id="SSF53474">
    <property type="entry name" value="alpha/beta-Hydrolases"/>
    <property type="match status" value="1"/>
</dbReference>
<evidence type="ECO:0000256" key="7">
    <source>
        <dbReference type="ARBA" id="ARBA00023098"/>
    </source>
</evidence>
<evidence type="ECO:0000256" key="12">
    <source>
        <dbReference type="ARBA" id="ARBA00048646"/>
    </source>
</evidence>
<evidence type="ECO:0000256" key="9">
    <source>
        <dbReference type="ARBA" id="ARBA00023180"/>
    </source>
</evidence>
<evidence type="ECO:0000256" key="4">
    <source>
        <dbReference type="ARBA" id="ARBA00022729"/>
    </source>
</evidence>
<name>A0A8J6ELS8_ELECQ</name>
<protein>
    <recommendedName>
        <fullName evidence="10">Phospholipase A1 member A</fullName>
    </recommendedName>
</protein>
<dbReference type="GO" id="GO:0016042">
    <property type="term" value="P:lipid catabolic process"/>
    <property type="evidence" value="ECO:0007669"/>
    <property type="project" value="UniProtKB-KW"/>
</dbReference>
<dbReference type="InterPro" id="IPR033906">
    <property type="entry name" value="Lipase_N"/>
</dbReference>
<comment type="catalytic activity">
    <reaction evidence="12">
        <text>1,2-di-(9Z)-octadecenoyl-sn-glycero-3-phospho-L-serine + H2O = 2-(9Z-octadecenoyl)-sn-glycero-3-phospho-L-serine + (9Z)-octadecenoate + H(+)</text>
        <dbReference type="Rhea" id="RHEA:40491"/>
        <dbReference type="ChEBI" id="CHEBI:15377"/>
        <dbReference type="ChEBI" id="CHEBI:15378"/>
        <dbReference type="ChEBI" id="CHEBI:30823"/>
        <dbReference type="ChEBI" id="CHEBI:74905"/>
        <dbReference type="ChEBI" id="CHEBI:77342"/>
    </reaction>
    <physiologicalReaction direction="left-to-right" evidence="12">
        <dbReference type="Rhea" id="RHEA:40492"/>
    </physiologicalReaction>
</comment>
<organism evidence="16 17">
    <name type="scientific">Eleutherodactylus coqui</name>
    <name type="common">Puerto Rican coqui</name>
    <dbReference type="NCBI Taxonomy" id="57060"/>
    <lineage>
        <taxon>Eukaryota</taxon>
        <taxon>Metazoa</taxon>
        <taxon>Chordata</taxon>
        <taxon>Craniata</taxon>
        <taxon>Vertebrata</taxon>
        <taxon>Euteleostomi</taxon>
        <taxon>Amphibia</taxon>
        <taxon>Batrachia</taxon>
        <taxon>Anura</taxon>
        <taxon>Neobatrachia</taxon>
        <taxon>Hyloidea</taxon>
        <taxon>Eleutherodactylidae</taxon>
        <taxon>Eleutherodactylinae</taxon>
        <taxon>Eleutherodactylus</taxon>
        <taxon>Eleutherodactylus</taxon>
    </lineage>
</organism>
<evidence type="ECO:0000256" key="3">
    <source>
        <dbReference type="ARBA" id="ARBA00022525"/>
    </source>
</evidence>
<dbReference type="Pfam" id="PF00151">
    <property type="entry name" value="Lipase"/>
    <property type="match status" value="1"/>
</dbReference>
<dbReference type="OrthoDB" id="199913at2759"/>
<dbReference type="EMBL" id="WNTK01000172">
    <property type="protein sequence ID" value="KAG9471164.1"/>
    <property type="molecule type" value="Genomic_DNA"/>
</dbReference>
<evidence type="ECO:0000256" key="13">
    <source>
        <dbReference type="ARBA" id="ARBA00048700"/>
    </source>
</evidence>
<keyword evidence="8" id="KW-1015">Disulfide bond</keyword>
<dbReference type="GO" id="GO:0005615">
    <property type="term" value="C:extracellular space"/>
    <property type="evidence" value="ECO:0007669"/>
    <property type="project" value="TreeGrafter"/>
</dbReference>
<evidence type="ECO:0000256" key="10">
    <source>
        <dbReference type="ARBA" id="ARBA00040696"/>
    </source>
</evidence>
<dbReference type="PANTHER" id="PTHR11610:SF111">
    <property type="entry name" value="PHOSPHOLIPASE A1 MEMBER A"/>
    <property type="match status" value="1"/>
</dbReference>
<evidence type="ECO:0000256" key="1">
    <source>
        <dbReference type="ARBA" id="ARBA00004613"/>
    </source>
</evidence>
<dbReference type="InterPro" id="IPR029058">
    <property type="entry name" value="AB_hydrolase_fold"/>
</dbReference>
<sequence length="321" mass="35243">MEKRGLMGPLRLLGPATSHVAFAILHDCAEFQTSGFFRVNTLQTQFLLFSPRNSTCAELIYANDTHSIENSAFNATLDTKVILHGFRAFGSKPSWVDGMVKALLAAGEVNVVVVDWVCGATAKYNQAVENVPKLSREVVALIKCFLDLGSTEGSFHLIGVSLGAHVAGNVGHYFGGRIGKITGLDPAAYKFTYTNLEERLDPSDAKFVEALHTDTDNFGIRIPVGHVDYFINGGRDQPGCPSIRDPYGYLICDHMRSVFVFINAVQGTCSYIGFPCSNYQMFKEGHCVDCQTSQMPSCPYIGTIFIVVLHRSVDIPSRKLR</sequence>
<keyword evidence="4" id="KW-0732">Signal</keyword>
<dbReference type="PANTHER" id="PTHR11610">
    <property type="entry name" value="LIPASE"/>
    <property type="match status" value="1"/>
</dbReference>